<name>U4LE43_PYROM</name>
<proteinExistence type="predicted"/>
<dbReference type="AlphaFoldDB" id="U4LE43"/>
<dbReference type="Proteomes" id="UP000018144">
    <property type="component" value="Unassembled WGS sequence"/>
</dbReference>
<protein>
    <submittedName>
        <fullName evidence="1">Uncharacterized protein</fullName>
    </submittedName>
</protein>
<keyword evidence="2" id="KW-1185">Reference proteome</keyword>
<evidence type="ECO:0000313" key="1">
    <source>
        <dbReference type="EMBL" id="CCX09455.1"/>
    </source>
</evidence>
<accession>U4LE43</accession>
<sequence>MDCNLRKLCATPTSMATCCGSFTEPDNYTTACYGAAIATAMGRGAGAAAKCPET</sequence>
<organism evidence="1 2">
    <name type="scientific">Pyronema omphalodes (strain CBS 100304)</name>
    <name type="common">Pyronema confluens</name>
    <dbReference type="NCBI Taxonomy" id="1076935"/>
    <lineage>
        <taxon>Eukaryota</taxon>
        <taxon>Fungi</taxon>
        <taxon>Dikarya</taxon>
        <taxon>Ascomycota</taxon>
        <taxon>Pezizomycotina</taxon>
        <taxon>Pezizomycetes</taxon>
        <taxon>Pezizales</taxon>
        <taxon>Pyronemataceae</taxon>
        <taxon>Pyronema</taxon>
    </lineage>
</organism>
<reference evidence="1 2" key="1">
    <citation type="journal article" date="2013" name="PLoS Genet.">
        <title>The genome and development-dependent transcriptomes of Pyronema confluens: a window into fungal evolution.</title>
        <authorList>
            <person name="Traeger S."/>
            <person name="Altegoer F."/>
            <person name="Freitag M."/>
            <person name="Gabaldon T."/>
            <person name="Kempken F."/>
            <person name="Kumar A."/>
            <person name="Marcet-Houben M."/>
            <person name="Poggeler S."/>
            <person name="Stajich J.E."/>
            <person name="Nowrousian M."/>
        </authorList>
    </citation>
    <scope>NUCLEOTIDE SEQUENCE [LARGE SCALE GENOMIC DNA]</scope>
    <source>
        <strain evidence="2">CBS 100304</strain>
        <tissue evidence="1">Vegetative mycelium</tissue>
    </source>
</reference>
<dbReference type="EMBL" id="HF935465">
    <property type="protein sequence ID" value="CCX09455.1"/>
    <property type="molecule type" value="Genomic_DNA"/>
</dbReference>
<evidence type="ECO:0000313" key="2">
    <source>
        <dbReference type="Proteomes" id="UP000018144"/>
    </source>
</evidence>
<gene>
    <name evidence="1" type="ORF">PCON_09048</name>
</gene>